<evidence type="ECO:0000313" key="1">
    <source>
        <dbReference type="EMBL" id="EFB2195576.1"/>
    </source>
</evidence>
<dbReference type="Gene3D" id="2.160.20.80">
    <property type="entry name" value="E3 ubiquitin-protein ligase SopA"/>
    <property type="match status" value="1"/>
</dbReference>
<gene>
    <name evidence="1" type="ORF">FIJ20_26150</name>
</gene>
<evidence type="ECO:0008006" key="3">
    <source>
        <dbReference type="Google" id="ProtNLM"/>
    </source>
</evidence>
<dbReference type="AlphaFoldDB" id="A0A8S7CXQ2"/>
<feature type="non-terminal residue" evidence="1">
    <location>
        <position position="256"/>
    </location>
</feature>
<comment type="caution">
    <text evidence="1">The sequence shown here is derived from an EMBL/GenBank/DDBJ whole genome shotgun (WGS) entry which is preliminary data.</text>
</comment>
<dbReference type="EMBL" id="AASDFP010000170">
    <property type="protein sequence ID" value="EFB2195576.1"/>
    <property type="molecule type" value="Genomic_DNA"/>
</dbReference>
<dbReference type="SUPFAM" id="SSF141571">
    <property type="entry name" value="Pentapeptide repeat-like"/>
    <property type="match status" value="1"/>
</dbReference>
<dbReference type="Proteomes" id="UP000519859">
    <property type="component" value="Unassembled WGS sequence"/>
</dbReference>
<organism evidence="1 2">
    <name type="scientific">Escherichia coli</name>
    <dbReference type="NCBI Taxonomy" id="562"/>
    <lineage>
        <taxon>Bacteria</taxon>
        <taxon>Pseudomonadati</taxon>
        <taxon>Pseudomonadota</taxon>
        <taxon>Gammaproteobacteria</taxon>
        <taxon>Enterobacterales</taxon>
        <taxon>Enterobacteriaceae</taxon>
        <taxon>Escherichia</taxon>
    </lineage>
</organism>
<evidence type="ECO:0000313" key="2">
    <source>
        <dbReference type="Proteomes" id="UP000519859"/>
    </source>
</evidence>
<name>A0A8S7CXQ2_ECOLX</name>
<sequence length="256" mass="28848">MFPVSSIGNDISSDLVRRKMNDLPESPTGNNLEALAPGIEKLKQTSIEMVTLLNTLQPGGKCIITGDFQKELAYLQNVILYNDSSLRLDFLGYNAQIIQRSDNTCELTINEPLKKQEISTGNININCPLKDIYNEIRRLNVIFSCGTGGIVDLSSLDLRNVDLELYDFTDKHMANAILNPFKLDDTDFTNANMFQVNFVSSKQNTTISWDYLLKITPVLTSISDMYSEEKIKLVESCLNELGDITEEQLKIMRFAI</sequence>
<protein>
    <recommendedName>
        <fullName evidence="3">YhaC family protein</fullName>
    </recommendedName>
</protein>
<accession>A0A8S7CXQ2</accession>
<proteinExistence type="predicted"/>
<reference evidence="1 2" key="1">
    <citation type="submission" date="2019-06" db="EMBL/GenBank/DDBJ databases">
        <authorList>
            <consortium name="NARMS: The National Antimicrobial Resistance Monitoring System"/>
        </authorList>
    </citation>
    <scope>NUCLEOTIDE SEQUENCE [LARGE SCALE GENOMIC DNA]</scope>
    <source>
        <strain evidence="1 2">FSIS11921886</strain>
    </source>
</reference>